<dbReference type="AlphaFoldDB" id="A0AAE3ZY26"/>
<evidence type="ECO:0000313" key="2">
    <source>
        <dbReference type="EMBL" id="MDR7328128.1"/>
    </source>
</evidence>
<accession>A0AAE3ZY26</accession>
<evidence type="ECO:0000313" key="3">
    <source>
        <dbReference type="Proteomes" id="UP001183629"/>
    </source>
</evidence>
<dbReference type="RefSeq" id="WP_310429051.1">
    <property type="nucleotide sequence ID" value="NZ_JAVDYC010000001.1"/>
</dbReference>
<proteinExistence type="predicted"/>
<organism evidence="2 3">
    <name type="scientific">Catenuloplanes niger</name>
    <dbReference type="NCBI Taxonomy" id="587534"/>
    <lineage>
        <taxon>Bacteria</taxon>
        <taxon>Bacillati</taxon>
        <taxon>Actinomycetota</taxon>
        <taxon>Actinomycetes</taxon>
        <taxon>Micromonosporales</taxon>
        <taxon>Micromonosporaceae</taxon>
        <taxon>Catenuloplanes</taxon>
    </lineage>
</organism>
<evidence type="ECO:0000256" key="1">
    <source>
        <dbReference type="SAM" id="MobiDB-lite"/>
    </source>
</evidence>
<reference evidence="2 3" key="1">
    <citation type="submission" date="2023-07" db="EMBL/GenBank/DDBJ databases">
        <title>Sequencing the genomes of 1000 actinobacteria strains.</title>
        <authorList>
            <person name="Klenk H.-P."/>
        </authorList>
    </citation>
    <scope>NUCLEOTIDE SEQUENCE [LARGE SCALE GENOMIC DNA]</scope>
    <source>
        <strain evidence="2 3">DSM 44711</strain>
    </source>
</reference>
<dbReference type="EMBL" id="JAVDYC010000001">
    <property type="protein sequence ID" value="MDR7328128.1"/>
    <property type="molecule type" value="Genomic_DNA"/>
</dbReference>
<keyword evidence="3" id="KW-1185">Reference proteome</keyword>
<feature type="region of interest" description="Disordered" evidence="1">
    <location>
        <begin position="1"/>
        <end position="34"/>
    </location>
</feature>
<protein>
    <submittedName>
        <fullName evidence="2">Uncharacterized protein</fullName>
    </submittedName>
</protein>
<gene>
    <name evidence="2" type="ORF">J2S44_008378</name>
</gene>
<sequence>MDEALTAYADGHTDGLNGVRDETRTGDPDYRTGLHDGQVAAFERDLLAAVRRVLGKS</sequence>
<comment type="caution">
    <text evidence="2">The sequence shown here is derived from an EMBL/GenBank/DDBJ whole genome shotgun (WGS) entry which is preliminary data.</text>
</comment>
<name>A0AAE3ZY26_9ACTN</name>
<dbReference type="Proteomes" id="UP001183629">
    <property type="component" value="Unassembled WGS sequence"/>
</dbReference>
<feature type="compositionally biased region" description="Basic and acidic residues" evidence="1">
    <location>
        <begin position="19"/>
        <end position="34"/>
    </location>
</feature>